<comment type="caution">
    <text evidence="12">The sequence shown here is derived from an EMBL/GenBank/DDBJ whole genome shotgun (WGS) entry which is preliminary data.</text>
</comment>
<dbReference type="InterPro" id="IPR000623">
    <property type="entry name" value="Shikimate_kinase/TSH1"/>
</dbReference>
<reference evidence="13" key="1">
    <citation type="journal article" date="2017" name="Genome Announc.">
        <title>Draft Genome Sequence of Terrimicrobium sacchariphilum NM-5T, a Facultative Anaerobic Soil Bacterium of the Class Spartobacteria.</title>
        <authorList>
            <person name="Qiu Y.L."/>
            <person name="Tourlousse D.M."/>
            <person name="Matsuura N."/>
            <person name="Ohashi A."/>
            <person name="Sekiguchi Y."/>
        </authorList>
    </citation>
    <scope>NUCLEOTIDE SEQUENCE [LARGE SCALE GENOMIC DNA]</scope>
    <source>
        <strain evidence="13">NM-5</strain>
    </source>
</reference>
<comment type="pathway">
    <text evidence="1 11">Metabolic intermediate biosynthesis; chorismate biosynthesis; chorismate from D-erythrose 4-phosphate and phosphoenolpyruvate: step 5/7.</text>
</comment>
<keyword evidence="11" id="KW-0963">Cytoplasm</keyword>
<dbReference type="GO" id="GO:0008652">
    <property type="term" value="P:amino acid biosynthetic process"/>
    <property type="evidence" value="ECO:0007669"/>
    <property type="project" value="UniProtKB-KW"/>
</dbReference>
<feature type="binding site" evidence="11">
    <location>
        <position position="6"/>
    </location>
    <ligand>
        <name>Mg(2+)</name>
        <dbReference type="ChEBI" id="CHEBI:18420"/>
    </ligand>
</feature>
<dbReference type="UniPathway" id="UPA00053">
    <property type="reaction ID" value="UER00088"/>
</dbReference>
<comment type="catalytic activity">
    <reaction evidence="10 11">
        <text>shikimate + ATP = 3-phosphoshikimate + ADP + H(+)</text>
        <dbReference type="Rhea" id="RHEA:13121"/>
        <dbReference type="ChEBI" id="CHEBI:15378"/>
        <dbReference type="ChEBI" id="CHEBI:30616"/>
        <dbReference type="ChEBI" id="CHEBI:36208"/>
        <dbReference type="ChEBI" id="CHEBI:145989"/>
        <dbReference type="ChEBI" id="CHEBI:456216"/>
        <dbReference type="EC" id="2.7.1.71"/>
    </reaction>
</comment>
<keyword evidence="13" id="KW-1185">Reference proteome</keyword>
<dbReference type="SUPFAM" id="SSF52540">
    <property type="entry name" value="P-loop containing nucleoside triphosphate hydrolases"/>
    <property type="match status" value="1"/>
</dbReference>
<keyword evidence="11" id="KW-0479">Metal-binding</keyword>
<dbReference type="PROSITE" id="PS01128">
    <property type="entry name" value="SHIKIMATE_KINASE"/>
    <property type="match status" value="1"/>
</dbReference>
<feature type="binding site" evidence="11">
    <location>
        <position position="70"/>
    </location>
    <ligand>
        <name>substrate</name>
    </ligand>
</feature>
<dbReference type="AlphaFoldDB" id="A0A146GB27"/>
<keyword evidence="4 11" id="KW-0028">Amino-acid biosynthesis</keyword>
<keyword evidence="11" id="KW-0460">Magnesium</keyword>
<dbReference type="PANTHER" id="PTHR21087:SF16">
    <property type="entry name" value="SHIKIMATE KINASE 1, CHLOROPLASTIC"/>
    <property type="match status" value="1"/>
</dbReference>
<evidence type="ECO:0000313" key="13">
    <source>
        <dbReference type="Proteomes" id="UP000076023"/>
    </source>
</evidence>
<sequence>MGCGKSSVGRRLAGLTGHRFLDTDDLIAQAEGRSIPEIFAAEGEAYFRDVEHRVLSEQVGICGLVLSTGGGLVLRPENREILRRLGVVAWLDADREALFERATRTGKRPLLQTDNPRETFFRLLDERLSVYQEVADFRVDSTNLSHDEAAQSLLDGALREGRRFEY</sequence>
<dbReference type="GO" id="GO:0005829">
    <property type="term" value="C:cytosol"/>
    <property type="evidence" value="ECO:0007669"/>
    <property type="project" value="TreeGrafter"/>
</dbReference>
<evidence type="ECO:0000256" key="3">
    <source>
        <dbReference type="ARBA" id="ARBA00012154"/>
    </source>
</evidence>
<evidence type="ECO:0000256" key="11">
    <source>
        <dbReference type="HAMAP-Rule" id="MF_00109"/>
    </source>
</evidence>
<dbReference type="EC" id="2.7.1.71" evidence="3 11"/>
<dbReference type="GO" id="GO:0009423">
    <property type="term" value="P:chorismate biosynthetic process"/>
    <property type="evidence" value="ECO:0007669"/>
    <property type="project" value="UniProtKB-UniRule"/>
</dbReference>
<feature type="binding site" evidence="11">
    <location>
        <position position="48"/>
    </location>
    <ligand>
        <name>substrate</name>
    </ligand>
</feature>
<protein>
    <recommendedName>
        <fullName evidence="3 11">Shikimate kinase</fullName>
        <shortName evidence="11">SK</shortName>
        <ecNumber evidence="3 11">2.7.1.71</ecNumber>
    </recommendedName>
</protein>
<feature type="binding site" evidence="11">
    <location>
        <position position="108"/>
    </location>
    <ligand>
        <name>ATP</name>
        <dbReference type="ChEBI" id="CHEBI:30616"/>
    </ligand>
</feature>
<dbReference type="PANTHER" id="PTHR21087">
    <property type="entry name" value="SHIKIMATE KINASE"/>
    <property type="match status" value="1"/>
</dbReference>
<feature type="binding site" evidence="11">
    <location>
        <position position="127"/>
    </location>
    <ligand>
        <name>substrate</name>
    </ligand>
</feature>
<evidence type="ECO:0000256" key="9">
    <source>
        <dbReference type="ARBA" id="ARBA00023141"/>
    </source>
</evidence>
<evidence type="ECO:0000256" key="10">
    <source>
        <dbReference type="ARBA" id="ARBA00048567"/>
    </source>
</evidence>
<organism evidence="12 13">
    <name type="scientific">Terrimicrobium sacchariphilum</name>
    <dbReference type="NCBI Taxonomy" id="690879"/>
    <lineage>
        <taxon>Bacteria</taxon>
        <taxon>Pseudomonadati</taxon>
        <taxon>Verrucomicrobiota</taxon>
        <taxon>Terrimicrobiia</taxon>
        <taxon>Terrimicrobiales</taxon>
        <taxon>Terrimicrobiaceae</taxon>
        <taxon>Terrimicrobium</taxon>
    </lineage>
</organism>
<dbReference type="InterPro" id="IPR031322">
    <property type="entry name" value="Shikimate/glucono_kinase"/>
</dbReference>
<dbReference type="Pfam" id="PF01202">
    <property type="entry name" value="SKI"/>
    <property type="match status" value="1"/>
</dbReference>
<dbReference type="CDD" id="cd00464">
    <property type="entry name" value="SK"/>
    <property type="match status" value="1"/>
</dbReference>
<dbReference type="EMBL" id="BDCO01000002">
    <property type="protein sequence ID" value="GAT33788.1"/>
    <property type="molecule type" value="Genomic_DNA"/>
</dbReference>
<comment type="subunit">
    <text evidence="11">Monomer.</text>
</comment>
<comment type="caution">
    <text evidence="11">Lacks conserved residue(s) required for the propagation of feature annotation.</text>
</comment>
<dbReference type="HAMAP" id="MF_00109">
    <property type="entry name" value="Shikimate_kinase"/>
    <property type="match status" value="1"/>
</dbReference>
<feature type="binding site" evidence="11">
    <location>
        <begin position="2"/>
        <end position="7"/>
    </location>
    <ligand>
        <name>ATP</name>
        <dbReference type="ChEBI" id="CHEBI:30616"/>
    </ligand>
</feature>
<gene>
    <name evidence="11" type="primary">aroK</name>
    <name evidence="12" type="ORF">TSACC_22206</name>
</gene>
<evidence type="ECO:0000256" key="7">
    <source>
        <dbReference type="ARBA" id="ARBA00022777"/>
    </source>
</evidence>
<evidence type="ECO:0000256" key="5">
    <source>
        <dbReference type="ARBA" id="ARBA00022679"/>
    </source>
</evidence>
<dbReference type="Gene3D" id="3.40.50.300">
    <property type="entry name" value="P-loop containing nucleotide triphosphate hydrolases"/>
    <property type="match status" value="1"/>
</dbReference>
<evidence type="ECO:0000256" key="2">
    <source>
        <dbReference type="ARBA" id="ARBA00006997"/>
    </source>
</evidence>
<evidence type="ECO:0000256" key="1">
    <source>
        <dbReference type="ARBA" id="ARBA00004842"/>
    </source>
</evidence>
<comment type="subcellular location">
    <subcellularLocation>
        <location evidence="11">Cytoplasm</location>
    </subcellularLocation>
</comment>
<evidence type="ECO:0000256" key="6">
    <source>
        <dbReference type="ARBA" id="ARBA00022741"/>
    </source>
</evidence>
<dbReference type="STRING" id="690879.TSACC_22206"/>
<proteinExistence type="inferred from homology"/>
<evidence type="ECO:0000256" key="4">
    <source>
        <dbReference type="ARBA" id="ARBA00022605"/>
    </source>
</evidence>
<comment type="similarity">
    <text evidence="2 11">Belongs to the shikimate kinase family.</text>
</comment>
<name>A0A146GB27_TERSA</name>
<dbReference type="PRINTS" id="PR01100">
    <property type="entry name" value="SHIKIMTKNASE"/>
</dbReference>
<dbReference type="GO" id="GO:0000287">
    <property type="term" value="F:magnesium ion binding"/>
    <property type="evidence" value="ECO:0007669"/>
    <property type="project" value="UniProtKB-UniRule"/>
</dbReference>
<comment type="cofactor">
    <cofactor evidence="11">
        <name>Mg(2+)</name>
        <dbReference type="ChEBI" id="CHEBI:18420"/>
    </cofactor>
    <text evidence="11">Binds 1 Mg(2+) ion per subunit.</text>
</comment>
<accession>A0A146GB27</accession>
<evidence type="ECO:0000256" key="8">
    <source>
        <dbReference type="ARBA" id="ARBA00022840"/>
    </source>
</evidence>
<dbReference type="GO" id="GO:0009073">
    <property type="term" value="P:aromatic amino acid family biosynthetic process"/>
    <property type="evidence" value="ECO:0007669"/>
    <property type="project" value="UniProtKB-KW"/>
</dbReference>
<dbReference type="FunCoup" id="A0A146GB27">
    <property type="interactions" value="535"/>
</dbReference>
<dbReference type="InterPro" id="IPR027417">
    <property type="entry name" value="P-loop_NTPase"/>
</dbReference>
<dbReference type="InterPro" id="IPR023000">
    <property type="entry name" value="Shikimate_kinase_CS"/>
</dbReference>
<feature type="binding site" evidence="11">
    <location>
        <position position="24"/>
    </location>
    <ligand>
        <name>substrate</name>
    </ligand>
</feature>
<keyword evidence="9 11" id="KW-0057">Aromatic amino acid biosynthesis</keyword>
<dbReference type="GO" id="GO:0004765">
    <property type="term" value="F:shikimate kinase activity"/>
    <property type="evidence" value="ECO:0007669"/>
    <property type="project" value="UniProtKB-UniRule"/>
</dbReference>
<keyword evidence="5 11" id="KW-0808">Transferase</keyword>
<dbReference type="Proteomes" id="UP000076023">
    <property type="component" value="Unassembled WGS sequence"/>
</dbReference>
<comment type="function">
    <text evidence="11">Catalyzes the specific phosphorylation of the 3-hydroxyl group of shikimic acid using ATP as a cosubstrate.</text>
</comment>
<keyword evidence="7 11" id="KW-0418">Kinase</keyword>
<keyword evidence="8 11" id="KW-0067">ATP-binding</keyword>
<evidence type="ECO:0000313" key="12">
    <source>
        <dbReference type="EMBL" id="GAT33788.1"/>
    </source>
</evidence>
<keyword evidence="6 11" id="KW-0547">Nucleotide-binding</keyword>
<dbReference type="GO" id="GO:0005524">
    <property type="term" value="F:ATP binding"/>
    <property type="evidence" value="ECO:0007669"/>
    <property type="project" value="UniProtKB-UniRule"/>
</dbReference>
<dbReference type="InParanoid" id="A0A146GB27"/>